<dbReference type="AlphaFoldDB" id="A0A4Y7SPI7"/>
<evidence type="ECO:0000259" key="2">
    <source>
        <dbReference type="Pfam" id="PF01693"/>
    </source>
</evidence>
<feature type="region of interest" description="Disordered" evidence="1">
    <location>
        <begin position="1"/>
        <end position="83"/>
    </location>
</feature>
<protein>
    <recommendedName>
        <fullName evidence="2">Ribonuclease H1 N-terminal domain-containing protein</fullName>
    </recommendedName>
</protein>
<sequence length="174" mass="19100">MSTGDTSDNTPPSPTVAPPAHEQPPIPPPTRLSGPMTVPEPANEPEAPTAPPSPVCQSSVCPEHDCHADKKSEDQEEDDPDSNMEEIMLFGLPADVQPSYDVPPEFHWYAVIVGRQPGVIQGTYNLLENVDRVPGAHFERHRSQGKAKRAYEDAFDKGKVTRITLVRKRAKKSD</sequence>
<evidence type="ECO:0000313" key="4">
    <source>
        <dbReference type="Proteomes" id="UP000298030"/>
    </source>
</evidence>
<feature type="compositionally biased region" description="Acidic residues" evidence="1">
    <location>
        <begin position="74"/>
        <end position="83"/>
    </location>
</feature>
<reference evidence="3 4" key="1">
    <citation type="journal article" date="2019" name="Nat. Ecol. Evol.">
        <title>Megaphylogeny resolves global patterns of mushroom evolution.</title>
        <authorList>
            <person name="Varga T."/>
            <person name="Krizsan K."/>
            <person name="Foldi C."/>
            <person name="Dima B."/>
            <person name="Sanchez-Garcia M."/>
            <person name="Sanchez-Ramirez S."/>
            <person name="Szollosi G.J."/>
            <person name="Szarkandi J.G."/>
            <person name="Papp V."/>
            <person name="Albert L."/>
            <person name="Andreopoulos W."/>
            <person name="Angelini C."/>
            <person name="Antonin V."/>
            <person name="Barry K.W."/>
            <person name="Bougher N.L."/>
            <person name="Buchanan P."/>
            <person name="Buyck B."/>
            <person name="Bense V."/>
            <person name="Catcheside P."/>
            <person name="Chovatia M."/>
            <person name="Cooper J."/>
            <person name="Damon W."/>
            <person name="Desjardin D."/>
            <person name="Finy P."/>
            <person name="Geml J."/>
            <person name="Haridas S."/>
            <person name="Hughes K."/>
            <person name="Justo A."/>
            <person name="Karasinski D."/>
            <person name="Kautmanova I."/>
            <person name="Kiss B."/>
            <person name="Kocsube S."/>
            <person name="Kotiranta H."/>
            <person name="LaButti K.M."/>
            <person name="Lechner B.E."/>
            <person name="Liimatainen K."/>
            <person name="Lipzen A."/>
            <person name="Lukacs Z."/>
            <person name="Mihaltcheva S."/>
            <person name="Morgado L.N."/>
            <person name="Niskanen T."/>
            <person name="Noordeloos M.E."/>
            <person name="Ohm R.A."/>
            <person name="Ortiz-Santana B."/>
            <person name="Ovrebo C."/>
            <person name="Racz N."/>
            <person name="Riley R."/>
            <person name="Savchenko A."/>
            <person name="Shiryaev A."/>
            <person name="Soop K."/>
            <person name="Spirin V."/>
            <person name="Szebenyi C."/>
            <person name="Tomsovsky M."/>
            <person name="Tulloss R.E."/>
            <person name="Uehling J."/>
            <person name="Grigoriev I.V."/>
            <person name="Vagvolgyi C."/>
            <person name="Papp T."/>
            <person name="Martin F.M."/>
            <person name="Miettinen O."/>
            <person name="Hibbett D.S."/>
            <person name="Nagy L.G."/>
        </authorList>
    </citation>
    <scope>NUCLEOTIDE SEQUENCE [LARGE SCALE GENOMIC DNA]</scope>
    <source>
        <strain evidence="3 4">FP101781</strain>
    </source>
</reference>
<dbReference type="InterPro" id="IPR011320">
    <property type="entry name" value="RNase_H1_N"/>
</dbReference>
<feature type="compositionally biased region" description="Polar residues" evidence="1">
    <location>
        <begin position="1"/>
        <end position="10"/>
    </location>
</feature>
<evidence type="ECO:0000256" key="1">
    <source>
        <dbReference type="SAM" id="MobiDB-lite"/>
    </source>
</evidence>
<feature type="domain" description="Ribonuclease H1 N-terminal" evidence="2">
    <location>
        <begin position="108"/>
        <end position="149"/>
    </location>
</feature>
<dbReference type="OrthoDB" id="3270804at2759"/>
<feature type="compositionally biased region" description="Basic and acidic residues" evidence="1">
    <location>
        <begin position="62"/>
        <end position="73"/>
    </location>
</feature>
<dbReference type="Pfam" id="PF01693">
    <property type="entry name" value="Cauli_VI"/>
    <property type="match status" value="1"/>
</dbReference>
<dbReference type="Proteomes" id="UP000298030">
    <property type="component" value="Unassembled WGS sequence"/>
</dbReference>
<name>A0A4Y7SPI7_COPMI</name>
<feature type="compositionally biased region" description="Pro residues" evidence="1">
    <location>
        <begin position="11"/>
        <end position="30"/>
    </location>
</feature>
<keyword evidence="4" id="KW-1185">Reference proteome</keyword>
<evidence type="ECO:0000313" key="3">
    <source>
        <dbReference type="EMBL" id="TEB23692.1"/>
    </source>
</evidence>
<dbReference type="Gene3D" id="3.40.970.10">
    <property type="entry name" value="Ribonuclease H1, N-terminal domain"/>
    <property type="match status" value="1"/>
</dbReference>
<accession>A0A4Y7SPI7</accession>
<dbReference type="EMBL" id="QPFP01000075">
    <property type="protein sequence ID" value="TEB23692.1"/>
    <property type="molecule type" value="Genomic_DNA"/>
</dbReference>
<organism evidence="3 4">
    <name type="scientific">Coprinellus micaceus</name>
    <name type="common">Glistening ink-cap mushroom</name>
    <name type="synonym">Coprinus micaceus</name>
    <dbReference type="NCBI Taxonomy" id="71717"/>
    <lineage>
        <taxon>Eukaryota</taxon>
        <taxon>Fungi</taxon>
        <taxon>Dikarya</taxon>
        <taxon>Basidiomycota</taxon>
        <taxon>Agaricomycotina</taxon>
        <taxon>Agaricomycetes</taxon>
        <taxon>Agaricomycetidae</taxon>
        <taxon>Agaricales</taxon>
        <taxon>Agaricineae</taxon>
        <taxon>Psathyrellaceae</taxon>
        <taxon>Coprinellus</taxon>
    </lineage>
</organism>
<comment type="caution">
    <text evidence="3">The sequence shown here is derived from an EMBL/GenBank/DDBJ whole genome shotgun (WGS) entry which is preliminary data.</text>
</comment>
<dbReference type="InterPro" id="IPR037056">
    <property type="entry name" value="RNase_H1_N_sf"/>
</dbReference>
<proteinExistence type="predicted"/>
<gene>
    <name evidence="3" type="ORF">FA13DRAFT_1797877</name>
</gene>